<dbReference type="PANTHER" id="PTHR46730">
    <property type="entry name" value="POLYCYSTIN-1"/>
    <property type="match status" value="1"/>
</dbReference>
<reference evidence="8 9" key="1">
    <citation type="submission" date="2019-03" db="EMBL/GenBank/DDBJ databases">
        <title>Genomic Encyclopedia of Type Strains, Phase IV (KMG-IV): sequencing the most valuable type-strain genomes for metagenomic binning, comparative biology and taxonomic classification.</title>
        <authorList>
            <person name="Goeker M."/>
        </authorList>
    </citation>
    <scope>NUCLEOTIDE SEQUENCE [LARGE SCALE GENOMIC DNA]</scope>
    <source>
        <strain evidence="8 9">DSM 100059</strain>
    </source>
</reference>
<keyword evidence="9" id="KW-1185">Reference proteome</keyword>
<dbReference type="Pfam" id="PF18962">
    <property type="entry name" value="Por_Secre_tail"/>
    <property type="match status" value="1"/>
</dbReference>
<comment type="caution">
    <text evidence="8">The sequence shown here is derived from an EMBL/GenBank/DDBJ whole genome shotgun (WGS) entry which is preliminary data.</text>
</comment>
<gene>
    <name evidence="8" type="ORF">EDB95_4319</name>
</gene>
<evidence type="ECO:0000256" key="2">
    <source>
        <dbReference type="ARBA" id="ARBA00022692"/>
    </source>
</evidence>
<keyword evidence="3" id="KW-0677">Repeat</keyword>
<organism evidence="8 9">
    <name type="scientific">Dinghuibacter silviterrae</name>
    <dbReference type="NCBI Taxonomy" id="1539049"/>
    <lineage>
        <taxon>Bacteria</taxon>
        <taxon>Pseudomonadati</taxon>
        <taxon>Bacteroidota</taxon>
        <taxon>Chitinophagia</taxon>
        <taxon>Chitinophagales</taxon>
        <taxon>Chitinophagaceae</taxon>
        <taxon>Dinghuibacter</taxon>
    </lineage>
</organism>
<keyword evidence="2" id="KW-0812">Transmembrane</keyword>
<feature type="signal peptide" evidence="6">
    <location>
        <begin position="1"/>
        <end position="21"/>
    </location>
</feature>
<feature type="domain" description="PKD" evidence="7">
    <location>
        <begin position="137"/>
        <end position="196"/>
    </location>
</feature>
<evidence type="ECO:0000313" key="9">
    <source>
        <dbReference type="Proteomes" id="UP000294498"/>
    </source>
</evidence>
<feature type="domain" description="PKD" evidence="7">
    <location>
        <begin position="213"/>
        <end position="263"/>
    </location>
</feature>
<dbReference type="InterPro" id="IPR000601">
    <property type="entry name" value="PKD_dom"/>
</dbReference>
<dbReference type="SMART" id="SM00089">
    <property type="entry name" value="PKD"/>
    <property type="match status" value="5"/>
</dbReference>
<dbReference type="EMBL" id="SODV01000002">
    <property type="protein sequence ID" value="TDW96488.1"/>
    <property type="molecule type" value="Genomic_DNA"/>
</dbReference>
<name>A0A4R8DGI4_9BACT</name>
<dbReference type="Pfam" id="PF00801">
    <property type="entry name" value="PKD"/>
    <property type="match status" value="1"/>
</dbReference>
<evidence type="ECO:0000256" key="3">
    <source>
        <dbReference type="ARBA" id="ARBA00022737"/>
    </source>
</evidence>
<dbReference type="GO" id="GO:0005886">
    <property type="term" value="C:plasma membrane"/>
    <property type="evidence" value="ECO:0007669"/>
    <property type="project" value="TreeGrafter"/>
</dbReference>
<evidence type="ECO:0000256" key="5">
    <source>
        <dbReference type="ARBA" id="ARBA00023136"/>
    </source>
</evidence>
<feature type="chain" id="PRO_5020915530" evidence="6">
    <location>
        <begin position="22"/>
        <end position="547"/>
    </location>
</feature>
<dbReference type="InterPro" id="IPR022409">
    <property type="entry name" value="PKD/Chitinase_dom"/>
</dbReference>
<proteinExistence type="predicted"/>
<dbReference type="NCBIfam" id="TIGR04183">
    <property type="entry name" value="Por_Secre_tail"/>
    <property type="match status" value="1"/>
</dbReference>
<dbReference type="InterPro" id="IPR026444">
    <property type="entry name" value="Secre_tail"/>
</dbReference>
<keyword evidence="6" id="KW-0732">Signal</keyword>
<evidence type="ECO:0000256" key="1">
    <source>
        <dbReference type="ARBA" id="ARBA00004141"/>
    </source>
</evidence>
<comment type="subcellular location">
    <subcellularLocation>
        <location evidence="1">Membrane</location>
        <topology evidence="1">Multi-pass membrane protein</topology>
    </subcellularLocation>
</comment>
<accession>A0A4R8DGI4</accession>
<dbReference type="InterPro" id="IPR035986">
    <property type="entry name" value="PKD_dom_sf"/>
</dbReference>
<evidence type="ECO:0000256" key="6">
    <source>
        <dbReference type="SAM" id="SignalP"/>
    </source>
</evidence>
<dbReference type="PANTHER" id="PTHR46730:SF1">
    <property type="entry name" value="PLAT DOMAIN-CONTAINING PROTEIN"/>
    <property type="match status" value="1"/>
</dbReference>
<dbReference type="CDD" id="cd00146">
    <property type="entry name" value="PKD"/>
    <property type="match status" value="2"/>
</dbReference>
<dbReference type="AlphaFoldDB" id="A0A4R8DGI4"/>
<feature type="domain" description="PKD" evidence="7">
    <location>
        <begin position="42"/>
        <end position="90"/>
    </location>
</feature>
<evidence type="ECO:0000313" key="8">
    <source>
        <dbReference type="EMBL" id="TDW96488.1"/>
    </source>
</evidence>
<evidence type="ECO:0000256" key="4">
    <source>
        <dbReference type="ARBA" id="ARBA00022989"/>
    </source>
</evidence>
<dbReference type="PROSITE" id="PS50093">
    <property type="entry name" value="PKD"/>
    <property type="match status" value="3"/>
</dbReference>
<dbReference type="RefSeq" id="WP_133997010.1">
    <property type="nucleotide sequence ID" value="NZ_SODV01000002.1"/>
</dbReference>
<protein>
    <submittedName>
        <fullName evidence="8">Putative secreted protein (Por secretion system target)</fullName>
    </submittedName>
</protein>
<dbReference type="OrthoDB" id="632555at2"/>
<dbReference type="GO" id="GO:0006816">
    <property type="term" value="P:calcium ion transport"/>
    <property type="evidence" value="ECO:0007669"/>
    <property type="project" value="TreeGrafter"/>
</dbReference>
<dbReference type="InterPro" id="IPR013783">
    <property type="entry name" value="Ig-like_fold"/>
</dbReference>
<dbReference type="Gene3D" id="2.60.40.10">
    <property type="entry name" value="Immunoglobulins"/>
    <property type="match status" value="4"/>
</dbReference>
<dbReference type="Pfam" id="PF18911">
    <property type="entry name" value="PKD_4"/>
    <property type="match status" value="2"/>
</dbReference>
<sequence length="547" mass="58854">MKQFYLLTLLCCLGLTLEAQPMDTTTCSFGPVSFSYTTDTPFTVHLTALPNDTGLSYKWALGDGDTAFGRVVTHRYSSSGPYTVTVFVSNGTCTGQSTMNVVPGPPPPPPPCSVTISSQPDTGKTYTFSVSASNPGGDSTFAYRWLINDSVISRARSFVYTFPKAGTYQVCVFQTSPDSNCNAEQCVQVTVPGDTTGTPSCSAAFAYFVNGNSVQFYSNDTAPGVVNTWYFGDGSAPGTGPSPVHVFAPNQIYSVLHLVSDSAHHCQDSSSQRITIGRPPCSVTISTQQDTGMTYTFTAATTNFGTDTSETYRWYINATLVSTASSFTYTFQLARDYQVCVLQTSPDSGCTAQQCITLTVPADTTTPPPPDTCSVFFVYSMDTLHPGLVAFHAIATPKSDSTVYTWFISTDSGSTGPAITPVTLTGSNPEYTFQDNGEYAVQLTAATPGCTAFTDQVITISHIQNTRIKTYPNPVTDIVHVNLNLPVTEPIRVTIYNAEGVPMDAFQTGGVSGLNILSIPVKNLSRGIYFMHIQYGNTSRESRFQKL</sequence>
<keyword evidence="4" id="KW-1133">Transmembrane helix</keyword>
<dbReference type="SUPFAM" id="SSF49299">
    <property type="entry name" value="PKD domain"/>
    <property type="match status" value="4"/>
</dbReference>
<keyword evidence="5" id="KW-0472">Membrane</keyword>
<dbReference type="GO" id="GO:0005261">
    <property type="term" value="F:monoatomic cation channel activity"/>
    <property type="evidence" value="ECO:0007669"/>
    <property type="project" value="TreeGrafter"/>
</dbReference>
<dbReference type="Proteomes" id="UP000294498">
    <property type="component" value="Unassembled WGS sequence"/>
</dbReference>
<evidence type="ECO:0000259" key="7">
    <source>
        <dbReference type="PROSITE" id="PS50093"/>
    </source>
</evidence>